<evidence type="ECO:0008006" key="5">
    <source>
        <dbReference type="Google" id="ProtNLM"/>
    </source>
</evidence>
<dbReference type="EMBL" id="MDHJ01000001">
    <property type="protein sequence ID" value="OUE10018.1"/>
    <property type="molecule type" value="Genomic_DNA"/>
</dbReference>
<comment type="caution">
    <text evidence="3">The sequence shown here is derived from an EMBL/GenBank/DDBJ whole genome shotgun (WGS) entry which is preliminary data.</text>
</comment>
<feature type="signal peptide" evidence="2">
    <location>
        <begin position="1"/>
        <end position="27"/>
    </location>
</feature>
<feature type="compositionally biased region" description="Basic and acidic residues" evidence="1">
    <location>
        <begin position="309"/>
        <end position="318"/>
    </location>
</feature>
<keyword evidence="2" id="KW-0732">Signal</keyword>
<proteinExistence type="predicted"/>
<dbReference type="SUPFAM" id="SSF55486">
    <property type="entry name" value="Metalloproteases ('zincins'), catalytic domain"/>
    <property type="match status" value="1"/>
</dbReference>
<name>A0A251XXY4_9MICO</name>
<sequence>MRTRGPLLTTTLAVLLVVGAAVPSAGAVERPAAVPAAASSATGTSTTHDVTVVMLAPEGTAPDYTRDEALHSLAVVDAFYANETDGAVRLRVVAATDWLTMPTSVDCTDFDPLVEYGRKRAGFVGGADRHLLVMTPEGSDCEYALGQQASTLDAGGVATVATTDPTTIAHELGHTMSLQHTSSVRCASRWDLGSATGLPSSCTRDEYGNVSDIMGGGSTFYPFTAVSLAHLGALRHPVVLTCGAPRRITVSTMSAPSSAQRVVTWRNPAHPGVAYYLQFRDVVDNLLYAQLYPSPRAAQDDAPTGIEVTRTDPREREGGSVLTRPGDSSNGSRRIRAGERVPLDDGMSVQAVSFDGAAHTATVDVAVPCARPATGAPDEAPRAAPGPAPAPAVVQDRIRA</sequence>
<feature type="region of interest" description="Disordered" evidence="1">
    <location>
        <begin position="371"/>
        <end position="400"/>
    </location>
</feature>
<accession>A0A251XXY4</accession>
<evidence type="ECO:0000256" key="1">
    <source>
        <dbReference type="SAM" id="MobiDB-lite"/>
    </source>
</evidence>
<dbReference type="AlphaFoldDB" id="A0A251XXY4"/>
<dbReference type="Proteomes" id="UP000195106">
    <property type="component" value="Unassembled WGS sequence"/>
</dbReference>
<feature type="region of interest" description="Disordered" evidence="1">
    <location>
        <begin position="297"/>
        <end position="342"/>
    </location>
</feature>
<organism evidence="3 4">
    <name type="scientific">Clavibacter michiganensis</name>
    <dbReference type="NCBI Taxonomy" id="28447"/>
    <lineage>
        <taxon>Bacteria</taxon>
        <taxon>Bacillati</taxon>
        <taxon>Actinomycetota</taxon>
        <taxon>Actinomycetes</taxon>
        <taxon>Micrococcales</taxon>
        <taxon>Microbacteriaceae</taxon>
        <taxon>Clavibacter</taxon>
    </lineage>
</organism>
<feature type="chain" id="PRO_5013327198" description="Peptidase M11 gametolysin domain-containing protein" evidence="2">
    <location>
        <begin position="28"/>
        <end position="400"/>
    </location>
</feature>
<gene>
    <name evidence="3" type="ORF">CMsap09_13815</name>
</gene>
<evidence type="ECO:0000256" key="2">
    <source>
        <dbReference type="SAM" id="SignalP"/>
    </source>
</evidence>
<evidence type="ECO:0000313" key="4">
    <source>
        <dbReference type="Proteomes" id="UP000195106"/>
    </source>
</evidence>
<reference evidence="3 4" key="1">
    <citation type="submission" date="2016-08" db="EMBL/GenBank/DDBJ databases">
        <title>Genome sequence of Clavibacter michiganensis spp. strain CASJ009.</title>
        <authorList>
            <person name="Thapa S.P."/>
            <person name="Coaker G."/>
        </authorList>
    </citation>
    <scope>NUCLEOTIDE SEQUENCE [LARGE SCALE GENOMIC DNA]</scope>
    <source>
        <strain evidence="3">CASJ009</strain>
    </source>
</reference>
<protein>
    <recommendedName>
        <fullName evidence="5">Peptidase M11 gametolysin domain-containing protein</fullName>
    </recommendedName>
</protein>
<evidence type="ECO:0000313" key="3">
    <source>
        <dbReference type="EMBL" id="OUE10018.1"/>
    </source>
</evidence>